<comment type="caution">
    <text evidence="1">The sequence shown here is derived from an EMBL/GenBank/DDBJ whole genome shotgun (WGS) entry which is preliminary data.</text>
</comment>
<evidence type="ECO:0000313" key="1">
    <source>
        <dbReference type="EMBL" id="PON62387.1"/>
    </source>
</evidence>
<protein>
    <submittedName>
        <fullName evidence="1">Uncharacterized protein</fullName>
    </submittedName>
</protein>
<sequence length="117" mass="13225">MIWSTSYEPPTFHLDRGAAPDLHFCHVSEANNIFPQAPLSNPSLSLSFLVLTIFVFLNFGAAEIEVSNGGFVFIRETLKWQRLIFDRSIFVSNGRLRKSMSCMQSCAFHIIGYFESG</sequence>
<reference evidence="2" key="1">
    <citation type="submission" date="2016-06" db="EMBL/GenBank/DDBJ databases">
        <title>Parallel loss of symbiosis genes in relatives of nitrogen-fixing non-legume Parasponia.</title>
        <authorList>
            <person name="Van Velzen R."/>
            <person name="Holmer R."/>
            <person name="Bu F."/>
            <person name="Rutten L."/>
            <person name="Van Zeijl A."/>
            <person name="Liu W."/>
            <person name="Santuari L."/>
            <person name="Cao Q."/>
            <person name="Sharma T."/>
            <person name="Shen D."/>
            <person name="Roswanjaya Y."/>
            <person name="Wardhani T."/>
            <person name="Kalhor M.S."/>
            <person name="Jansen J."/>
            <person name="Van den Hoogen J."/>
            <person name="Gungor B."/>
            <person name="Hartog M."/>
            <person name="Hontelez J."/>
            <person name="Verver J."/>
            <person name="Yang W.-C."/>
            <person name="Schijlen E."/>
            <person name="Repin R."/>
            <person name="Schilthuizen M."/>
            <person name="Schranz E."/>
            <person name="Heidstra R."/>
            <person name="Miyata K."/>
            <person name="Fedorova E."/>
            <person name="Kohlen W."/>
            <person name="Bisseling T."/>
            <person name="Smit S."/>
            <person name="Geurts R."/>
        </authorList>
    </citation>
    <scope>NUCLEOTIDE SEQUENCE [LARGE SCALE GENOMIC DNA]</scope>
    <source>
        <strain evidence="2">cv. WU1-14</strain>
    </source>
</reference>
<evidence type="ECO:0000313" key="2">
    <source>
        <dbReference type="Proteomes" id="UP000237105"/>
    </source>
</evidence>
<name>A0A2P5CMV7_PARAD</name>
<accession>A0A2P5CMV7</accession>
<dbReference type="Proteomes" id="UP000237105">
    <property type="component" value="Unassembled WGS sequence"/>
</dbReference>
<organism evidence="1 2">
    <name type="scientific">Parasponia andersonii</name>
    <name type="common">Sponia andersonii</name>
    <dbReference type="NCBI Taxonomy" id="3476"/>
    <lineage>
        <taxon>Eukaryota</taxon>
        <taxon>Viridiplantae</taxon>
        <taxon>Streptophyta</taxon>
        <taxon>Embryophyta</taxon>
        <taxon>Tracheophyta</taxon>
        <taxon>Spermatophyta</taxon>
        <taxon>Magnoliopsida</taxon>
        <taxon>eudicotyledons</taxon>
        <taxon>Gunneridae</taxon>
        <taxon>Pentapetalae</taxon>
        <taxon>rosids</taxon>
        <taxon>fabids</taxon>
        <taxon>Rosales</taxon>
        <taxon>Cannabaceae</taxon>
        <taxon>Parasponia</taxon>
    </lineage>
</organism>
<keyword evidence="2" id="KW-1185">Reference proteome</keyword>
<proteinExistence type="predicted"/>
<gene>
    <name evidence="1" type="ORF">PanWU01x14_139120</name>
</gene>
<dbReference type="AlphaFoldDB" id="A0A2P5CMV7"/>
<dbReference type="EMBL" id="JXTB01000113">
    <property type="protein sequence ID" value="PON62387.1"/>
    <property type="molecule type" value="Genomic_DNA"/>
</dbReference>